<accession>A0A6P5JZK8</accession>
<dbReference type="InterPro" id="IPR001079">
    <property type="entry name" value="Galectin_CRD"/>
</dbReference>
<dbReference type="InterPro" id="IPR044156">
    <property type="entry name" value="Galectin-like"/>
</dbReference>
<keyword evidence="4" id="KW-1185">Reference proteome</keyword>
<evidence type="ECO:0000256" key="1">
    <source>
        <dbReference type="ARBA" id="ARBA00022734"/>
    </source>
</evidence>
<dbReference type="Proteomes" id="UP000515140">
    <property type="component" value="Unplaced"/>
</dbReference>
<evidence type="ECO:0000313" key="5">
    <source>
        <dbReference type="RefSeq" id="XP_020838202.1"/>
    </source>
</evidence>
<dbReference type="InterPro" id="IPR013320">
    <property type="entry name" value="ConA-like_dom_sf"/>
</dbReference>
<organism evidence="4 5">
    <name type="scientific">Phascolarctos cinereus</name>
    <name type="common">Koala</name>
    <dbReference type="NCBI Taxonomy" id="38626"/>
    <lineage>
        <taxon>Eukaryota</taxon>
        <taxon>Metazoa</taxon>
        <taxon>Chordata</taxon>
        <taxon>Craniata</taxon>
        <taxon>Vertebrata</taxon>
        <taxon>Euteleostomi</taxon>
        <taxon>Mammalia</taxon>
        <taxon>Metatheria</taxon>
        <taxon>Diprotodontia</taxon>
        <taxon>Phascolarctidae</taxon>
        <taxon>Phascolarctos</taxon>
    </lineage>
</organism>
<proteinExistence type="predicted"/>
<dbReference type="SMART" id="SM00908">
    <property type="entry name" value="Gal-bind_lectin"/>
    <property type="match status" value="1"/>
</dbReference>
<evidence type="ECO:0000259" key="3">
    <source>
        <dbReference type="PROSITE" id="PS51304"/>
    </source>
</evidence>
<dbReference type="SMART" id="SM00276">
    <property type="entry name" value="GLECT"/>
    <property type="match status" value="1"/>
</dbReference>
<protein>
    <recommendedName>
        <fullName evidence="2">Galectin</fullName>
    </recommendedName>
</protein>
<gene>
    <name evidence="5" type="primary">LOC110205755</name>
</gene>
<reference evidence="5" key="1">
    <citation type="submission" date="2025-08" db="UniProtKB">
        <authorList>
            <consortium name="RefSeq"/>
        </authorList>
    </citation>
    <scope>IDENTIFICATION</scope>
    <source>
        <tissue evidence="5">Spleen</tissue>
    </source>
</reference>
<dbReference type="CDD" id="cd00070">
    <property type="entry name" value="GLECT"/>
    <property type="match status" value="1"/>
</dbReference>
<dbReference type="FunCoup" id="A0A6P5JZK8">
    <property type="interactions" value="14"/>
</dbReference>
<dbReference type="PANTHER" id="PTHR11346:SF104">
    <property type="entry name" value="GALECTIN-2"/>
    <property type="match status" value="1"/>
</dbReference>
<dbReference type="KEGG" id="pcw:110205755"/>
<evidence type="ECO:0000256" key="2">
    <source>
        <dbReference type="RuleBase" id="RU102079"/>
    </source>
</evidence>
<dbReference type="PROSITE" id="PS51304">
    <property type="entry name" value="GALECTIN"/>
    <property type="match status" value="1"/>
</dbReference>
<dbReference type="AlphaFoldDB" id="A0A6P5JZK8"/>
<evidence type="ECO:0000313" key="4">
    <source>
        <dbReference type="Proteomes" id="UP000515140"/>
    </source>
</evidence>
<dbReference type="GeneID" id="110205755"/>
<dbReference type="Gene3D" id="2.60.120.200">
    <property type="match status" value="1"/>
</dbReference>
<dbReference type="PANTHER" id="PTHR11346">
    <property type="entry name" value="GALECTIN"/>
    <property type="match status" value="1"/>
</dbReference>
<feature type="domain" description="Galectin" evidence="3">
    <location>
        <begin position="22"/>
        <end position="149"/>
    </location>
</feature>
<dbReference type="SUPFAM" id="SSF49899">
    <property type="entry name" value="Concanavalin A-like lectins/glucanases"/>
    <property type="match status" value="1"/>
</dbReference>
<keyword evidence="1 2" id="KW-0430">Lectin</keyword>
<dbReference type="InParanoid" id="A0A6P5JZK8"/>
<name>A0A6P5JZK8_PHACI</name>
<sequence length="149" mass="17075">MSSHARQLCSTWLQRLEPRTNKMELYHMELKKGMMLKLKGKINDDASWFAINLGSGPQDLALHFNPRFEENIIVCNSQNGGSWEKEHRDGHVCFKPGTEIKLTVTFEEDEFQVKLPDGHQVKFPNRRGQGHLPYCCVKGGISLTSFKVE</sequence>
<dbReference type="Pfam" id="PF00337">
    <property type="entry name" value="Gal-bind_lectin"/>
    <property type="match status" value="1"/>
</dbReference>
<dbReference type="RefSeq" id="XP_020838202.1">
    <property type="nucleotide sequence ID" value="XM_020982543.1"/>
</dbReference>
<dbReference type="GO" id="GO:0030246">
    <property type="term" value="F:carbohydrate binding"/>
    <property type="evidence" value="ECO:0007669"/>
    <property type="project" value="UniProtKB-UniRule"/>
</dbReference>
<dbReference type="FunFam" id="2.60.120.200:FF:000021">
    <property type="entry name" value="Galectin"/>
    <property type="match status" value="1"/>
</dbReference>